<dbReference type="Gene3D" id="3.30.450.20">
    <property type="entry name" value="PAS domain"/>
    <property type="match status" value="1"/>
</dbReference>
<dbReference type="EMBL" id="LR590464">
    <property type="protein sequence ID" value="VTP62516.1"/>
    <property type="molecule type" value="Genomic_DNA"/>
</dbReference>
<organism evidence="1 2">
    <name type="scientific">Leclercia adecarboxylata</name>
    <dbReference type="NCBI Taxonomy" id="83655"/>
    <lineage>
        <taxon>Bacteria</taxon>
        <taxon>Pseudomonadati</taxon>
        <taxon>Pseudomonadota</taxon>
        <taxon>Gammaproteobacteria</taxon>
        <taxon>Enterobacterales</taxon>
        <taxon>Enterobacteriaceae</taxon>
        <taxon>Leclercia</taxon>
    </lineage>
</organism>
<dbReference type="InterPro" id="IPR000014">
    <property type="entry name" value="PAS"/>
</dbReference>
<evidence type="ECO:0000313" key="2">
    <source>
        <dbReference type="Proteomes" id="UP000310719"/>
    </source>
</evidence>
<evidence type="ECO:0000313" key="1">
    <source>
        <dbReference type="EMBL" id="VTP62516.1"/>
    </source>
</evidence>
<proteinExistence type="predicted"/>
<reference evidence="1 2" key="1">
    <citation type="submission" date="2019-05" db="EMBL/GenBank/DDBJ databases">
        <authorList>
            <consortium name="Pathogen Informatics"/>
        </authorList>
    </citation>
    <scope>NUCLEOTIDE SEQUENCE [LARGE SCALE GENOMIC DNA]</scope>
    <source>
        <strain evidence="1 2">NCTC13032</strain>
    </source>
</reference>
<accession>A0A4U9HHE6</accession>
<dbReference type="SUPFAM" id="SSF55785">
    <property type="entry name" value="PYP-like sensor domain (PAS domain)"/>
    <property type="match status" value="1"/>
</dbReference>
<dbReference type="Proteomes" id="UP000310719">
    <property type="component" value="Chromosome"/>
</dbReference>
<protein>
    <submittedName>
        <fullName evidence="1">PAS domain S-box protein</fullName>
    </submittedName>
</protein>
<sequence length="61" mass="7139">MAKEMQRMIAQYKTLFERAPVLMNSFDRNSRCVLWNAECEKVFGWTMAEINAHPDRCAVLS</sequence>
<dbReference type="InterPro" id="IPR035965">
    <property type="entry name" value="PAS-like_dom_sf"/>
</dbReference>
<gene>
    <name evidence="1" type="ORF">NCTC13032_00389</name>
</gene>
<dbReference type="NCBIfam" id="TIGR00229">
    <property type="entry name" value="sensory_box"/>
    <property type="match status" value="1"/>
</dbReference>
<dbReference type="AlphaFoldDB" id="A0A4U9HHE6"/>
<name>A0A4U9HHE6_9ENTR</name>